<reference evidence="3" key="1">
    <citation type="submission" date="2022-08" db="EMBL/GenBank/DDBJ databases">
        <title>Dynamic responses of ammonia-oxidizing microbial communities induced by reactive oxygen species (ROS) in fluctuating redox aquifers.</title>
        <authorList>
            <person name="Wang P."/>
            <person name="Wang H."/>
        </authorList>
    </citation>
    <scope>NUCLEOTIDE SEQUENCE</scope>
    <source>
        <strain evidence="3">PLX03</strain>
    </source>
</reference>
<evidence type="ECO:0000256" key="2">
    <source>
        <dbReference type="SAM" id="Phobius"/>
    </source>
</evidence>
<dbReference type="EMBL" id="CP103305">
    <property type="protein sequence ID" value="UVS68493.1"/>
    <property type="molecule type" value="Genomic_DNA"/>
</dbReference>
<protein>
    <submittedName>
        <fullName evidence="3">Uncharacterized protein</fullName>
    </submittedName>
</protein>
<accession>A0A977NL95</accession>
<evidence type="ECO:0000313" key="3">
    <source>
        <dbReference type="EMBL" id="UVS68493.1"/>
    </source>
</evidence>
<feature type="transmembrane region" description="Helical" evidence="2">
    <location>
        <begin position="74"/>
        <end position="96"/>
    </location>
</feature>
<feature type="transmembrane region" description="Helical" evidence="2">
    <location>
        <begin position="46"/>
        <end position="68"/>
    </location>
</feature>
<dbReference type="AlphaFoldDB" id="A0A977NL95"/>
<keyword evidence="2" id="KW-1133">Transmembrane helix</keyword>
<organism evidence="3">
    <name type="scientific">Nitrososphaera viennensis</name>
    <dbReference type="NCBI Taxonomy" id="1034015"/>
    <lineage>
        <taxon>Archaea</taxon>
        <taxon>Nitrososphaerota</taxon>
        <taxon>Nitrososphaeria</taxon>
        <taxon>Nitrososphaerales</taxon>
        <taxon>Nitrososphaeraceae</taxon>
        <taxon>Nitrososphaera</taxon>
    </lineage>
</organism>
<keyword evidence="2" id="KW-0472">Membrane</keyword>
<dbReference type="RefSeq" id="WP_075055294.1">
    <property type="nucleotide sequence ID" value="NZ_CP103305.1"/>
</dbReference>
<keyword evidence="1" id="KW-0175">Coiled coil</keyword>
<gene>
    <name evidence="3" type="ORF">NWT39_11345</name>
</gene>
<keyword evidence="2" id="KW-0812">Transmembrane</keyword>
<proteinExistence type="predicted"/>
<evidence type="ECO:0000256" key="1">
    <source>
        <dbReference type="SAM" id="Coils"/>
    </source>
</evidence>
<sequence length="163" mass="18405">MTHTEQMEISAVLSTEEEKARLDEKYEKLIDQFEQETARYDQLSRVSAVATFGGVLASILGPLLYFQSLGVNPYHAFATGPALYVTIGGIIASKLVPKLAIMYASHKKHEVSRVKYKPVTGVCMCDLYQFRTHLRKMDKAENAGERMKHAKLASYYKHKMGWG</sequence>
<dbReference type="GeneID" id="74947541"/>
<name>A0A977NL95_9ARCH</name>
<feature type="coiled-coil region" evidence="1">
    <location>
        <begin position="12"/>
        <end position="46"/>
    </location>
</feature>
<dbReference type="Proteomes" id="UP001059771">
    <property type="component" value="Chromosome"/>
</dbReference>